<dbReference type="Proteomes" id="UP000446657">
    <property type="component" value="Unassembled WGS sequence"/>
</dbReference>
<comment type="caution">
    <text evidence="4">The sequence shown here is derived from an EMBL/GenBank/DDBJ whole genome shotgun (WGS) entry which is preliminary data.</text>
</comment>
<accession>A0A844KLY8</accession>
<feature type="compositionally biased region" description="Gly residues" evidence="1">
    <location>
        <begin position="257"/>
        <end position="281"/>
    </location>
</feature>
<evidence type="ECO:0000313" key="4">
    <source>
        <dbReference type="EMBL" id="MTR81688.1"/>
    </source>
</evidence>
<keyword evidence="2" id="KW-0812">Transmembrane</keyword>
<evidence type="ECO:0000313" key="5">
    <source>
        <dbReference type="Proteomes" id="UP000446657"/>
    </source>
</evidence>
<feature type="transmembrane region" description="Helical" evidence="2">
    <location>
        <begin position="28"/>
        <end position="50"/>
    </location>
</feature>
<protein>
    <submittedName>
        <fullName evidence="4">TPM domain-containing protein</fullName>
    </submittedName>
</protein>
<dbReference type="Gene3D" id="3.10.310.50">
    <property type="match status" value="1"/>
</dbReference>
<feature type="transmembrane region" description="Helical" evidence="2">
    <location>
        <begin position="191"/>
        <end position="214"/>
    </location>
</feature>
<gene>
    <name evidence="4" type="ORF">GMD30_08195</name>
</gene>
<dbReference type="AlphaFoldDB" id="A0A844KLY8"/>
<feature type="domain" description="TPM" evidence="3">
    <location>
        <begin position="64"/>
        <end position="179"/>
    </location>
</feature>
<evidence type="ECO:0000259" key="3">
    <source>
        <dbReference type="Pfam" id="PF04536"/>
    </source>
</evidence>
<dbReference type="Pfam" id="PF04536">
    <property type="entry name" value="TPM_phosphatase"/>
    <property type="match status" value="1"/>
</dbReference>
<proteinExistence type="predicted"/>
<name>A0A844KLY8_9FIRM</name>
<feature type="region of interest" description="Disordered" evidence="1">
    <location>
        <begin position="247"/>
        <end position="281"/>
    </location>
</feature>
<dbReference type="InterPro" id="IPR007621">
    <property type="entry name" value="TPM_dom"/>
</dbReference>
<organism evidence="4 5">
    <name type="scientific">Roseburia faecis</name>
    <dbReference type="NCBI Taxonomy" id="301302"/>
    <lineage>
        <taxon>Bacteria</taxon>
        <taxon>Bacillati</taxon>
        <taxon>Bacillota</taxon>
        <taxon>Clostridia</taxon>
        <taxon>Lachnospirales</taxon>
        <taxon>Lachnospiraceae</taxon>
        <taxon>Roseburia</taxon>
    </lineage>
</organism>
<evidence type="ECO:0000256" key="2">
    <source>
        <dbReference type="SAM" id="Phobius"/>
    </source>
</evidence>
<dbReference type="EMBL" id="WNAL01000014">
    <property type="protein sequence ID" value="MTR81688.1"/>
    <property type="molecule type" value="Genomic_DNA"/>
</dbReference>
<sequence>MRIICCPPAGCHNLTNREVMTVRKIKRILTAFVFCLILSASTIPVCASAVSASNEETGYVYVLDDSADFLTDSQENSLQKQLYDLTAYCNVAFVTTTEHSKSSTEDFAADYFDDVFGPHDNGTIFVIDRCLNEIYLYSDGQAHKIITNSRARSITDNTYTYARDKDYYTCAYKVFAQIETLMQGKRIAEPMRYLCSALLAIVAALFLNLFFALWSSRSHKADRRQVMTGLYAQMQIHNPRTQFIRQSRTYSPVSSGSSGGGHSGGGGGGGGHSGGGGGHSI</sequence>
<keyword evidence="2" id="KW-0472">Membrane</keyword>
<keyword evidence="2" id="KW-1133">Transmembrane helix</keyword>
<reference evidence="4 5" key="1">
    <citation type="journal article" date="2019" name="Nat. Med.">
        <title>A library of human gut bacterial isolates paired with longitudinal multiomics data enables mechanistic microbiome research.</title>
        <authorList>
            <person name="Poyet M."/>
            <person name="Groussin M."/>
            <person name="Gibbons S.M."/>
            <person name="Avila-Pacheco J."/>
            <person name="Jiang X."/>
            <person name="Kearney S.M."/>
            <person name="Perrotta A.R."/>
            <person name="Berdy B."/>
            <person name="Zhao S."/>
            <person name="Lieberman T.D."/>
            <person name="Swanson P.K."/>
            <person name="Smith M."/>
            <person name="Roesemann S."/>
            <person name="Alexander J.E."/>
            <person name="Rich S.A."/>
            <person name="Livny J."/>
            <person name="Vlamakis H."/>
            <person name="Clish C."/>
            <person name="Bullock K."/>
            <person name="Deik A."/>
            <person name="Scott J."/>
            <person name="Pierce K.A."/>
            <person name="Xavier R.J."/>
            <person name="Alm E.J."/>
        </authorList>
    </citation>
    <scope>NUCLEOTIDE SEQUENCE [LARGE SCALE GENOMIC DNA]</scope>
    <source>
        <strain evidence="4 5">BIOML-A1</strain>
    </source>
</reference>
<evidence type="ECO:0000256" key="1">
    <source>
        <dbReference type="SAM" id="MobiDB-lite"/>
    </source>
</evidence>